<feature type="region of interest" description="Disordered" evidence="5">
    <location>
        <begin position="1"/>
        <end position="100"/>
    </location>
</feature>
<dbReference type="RefSeq" id="XP_007372792.1">
    <property type="nucleotide sequence ID" value="XM_007372730.1"/>
</dbReference>
<organism evidence="9">
    <name type="scientific">Spathaspora passalidarum (strain NRRL Y-27907 / 11-Y1)</name>
    <dbReference type="NCBI Taxonomy" id="619300"/>
    <lineage>
        <taxon>Eukaryota</taxon>
        <taxon>Fungi</taxon>
        <taxon>Dikarya</taxon>
        <taxon>Ascomycota</taxon>
        <taxon>Saccharomycotina</taxon>
        <taxon>Pichiomycetes</taxon>
        <taxon>Debaryomycetaceae</taxon>
        <taxon>Spathaspora</taxon>
    </lineage>
</organism>
<reference evidence="8 9" key="1">
    <citation type="journal article" date="2011" name="Proc. Natl. Acad. Sci. U.S.A.">
        <title>Comparative genomics of xylose-fermenting fungi for enhanced biofuel production.</title>
        <authorList>
            <person name="Wohlbach D.J."/>
            <person name="Kuo A."/>
            <person name="Sato T.K."/>
            <person name="Potts K.M."/>
            <person name="Salamov A.A."/>
            <person name="LaButti K.M."/>
            <person name="Sun H."/>
            <person name="Clum A."/>
            <person name="Pangilinan J.L."/>
            <person name="Lindquist E.A."/>
            <person name="Lucas S."/>
            <person name="Lapidus A."/>
            <person name="Jin M."/>
            <person name="Gunawan C."/>
            <person name="Balan V."/>
            <person name="Dale B.E."/>
            <person name="Jeffries T.W."/>
            <person name="Zinkel R."/>
            <person name="Barry K.W."/>
            <person name="Grigoriev I.V."/>
            <person name="Gasch A.P."/>
        </authorList>
    </citation>
    <scope>NUCLEOTIDE SEQUENCE [LARGE SCALE GENOMIC DNA]</scope>
    <source>
        <strain evidence="9">NRRL Y-27907 / 11-Y1</strain>
    </source>
</reference>
<feature type="compositionally biased region" description="Low complexity" evidence="5">
    <location>
        <begin position="1"/>
        <end position="11"/>
    </location>
</feature>
<evidence type="ECO:0000256" key="1">
    <source>
        <dbReference type="ARBA" id="ARBA00004123"/>
    </source>
</evidence>
<dbReference type="FunCoup" id="G3AGP7">
    <property type="interactions" value="126"/>
</dbReference>
<dbReference type="InterPro" id="IPR048800">
    <property type="entry name" value="Cac1-like_C"/>
</dbReference>
<dbReference type="AlphaFoldDB" id="G3AGP7"/>
<evidence type="ECO:0000256" key="4">
    <source>
        <dbReference type="ARBA" id="ARBA00023242"/>
    </source>
</evidence>
<dbReference type="GO" id="GO:0005634">
    <property type="term" value="C:nucleus"/>
    <property type="evidence" value="ECO:0007669"/>
    <property type="project" value="UniProtKB-SubCell"/>
</dbReference>
<dbReference type="GO" id="GO:0006281">
    <property type="term" value="P:DNA repair"/>
    <property type="evidence" value="ECO:0007669"/>
    <property type="project" value="UniProtKB-KW"/>
</dbReference>
<feature type="domain" description="Chromatin assembly factor 1 subunit Cac1-like C-terminal" evidence="7">
    <location>
        <begin position="494"/>
        <end position="547"/>
    </location>
</feature>
<dbReference type="Pfam" id="PF12253">
    <property type="entry name" value="CAF1A_dimeriz"/>
    <property type="match status" value="1"/>
</dbReference>
<dbReference type="Proteomes" id="UP000000709">
    <property type="component" value="Unassembled WGS sequence"/>
</dbReference>
<keyword evidence="2" id="KW-0227">DNA damage</keyword>
<name>G3AGP7_SPAPN</name>
<dbReference type="GeneID" id="18869526"/>
<evidence type="ECO:0000256" key="2">
    <source>
        <dbReference type="ARBA" id="ARBA00022763"/>
    </source>
</evidence>
<feature type="region of interest" description="Disordered" evidence="5">
    <location>
        <begin position="352"/>
        <end position="375"/>
    </location>
</feature>
<feature type="compositionally biased region" description="Basic and acidic residues" evidence="5">
    <location>
        <begin position="21"/>
        <end position="100"/>
    </location>
</feature>
<evidence type="ECO:0000256" key="3">
    <source>
        <dbReference type="ARBA" id="ARBA00023204"/>
    </source>
</evidence>
<dbReference type="GO" id="GO:0033186">
    <property type="term" value="C:CAF-1 complex"/>
    <property type="evidence" value="ECO:0007669"/>
    <property type="project" value="TreeGrafter"/>
</dbReference>
<keyword evidence="4" id="KW-0539">Nucleus</keyword>
<feature type="domain" description="Chromatin assembly factor 1 subunit A dimerization" evidence="6">
    <location>
        <begin position="303"/>
        <end position="374"/>
    </location>
</feature>
<evidence type="ECO:0008006" key="10">
    <source>
        <dbReference type="Google" id="ProtNLM"/>
    </source>
</evidence>
<dbReference type="HOGENOM" id="CLU_028547_0_0_1"/>
<keyword evidence="9" id="KW-1185">Reference proteome</keyword>
<dbReference type="EMBL" id="GL996499">
    <property type="protein sequence ID" value="EGW35380.1"/>
    <property type="molecule type" value="Genomic_DNA"/>
</dbReference>
<evidence type="ECO:0000313" key="9">
    <source>
        <dbReference type="Proteomes" id="UP000000709"/>
    </source>
</evidence>
<accession>G3AGP7</accession>
<evidence type="ECO:0000313" key="8">
    <source>
        <dbReference type="EMBL" id="EGW35380.1"/>
    </source>
</evidence>
<dbReference type="OMA" id="TIQDIAC"/>
<dbReference type="GO" id="GO:0006334">
    <property type="term" value="P:nucleosome assembly"/>
    <property type="evidence" value="ECO:0007669"/>
    <property type="project" value="TreeGrafter"/>
</dbReference>
<evidence type="ECO:0000256" key="5">
    <source>
        <dbReference type="SAM" id="MobiDB-lite"/>
    </source>
</evidence>
<dbReference type="STRING" id="619300.G3AGP7"/>
<dbReference type="OrthoDB" id="79480at2759"/>
<dbReference type="PANTHER" id="PTHR15272">
    <property type="entry name" value="CHROMATIN ASSEMBLY FACTOR 1 SUBUNIT A CAF-1 SUBUNIT A"/>
    <property type="match status" value="1"/>
</dbReference>
<protein>
    <recommendedName>
        <fullName evidence="10">Chromatin assembly factor 1 subunit A</fullName>
    </recommendedName>
</protein>
<sequence length="556" mass="64870">MDVDLSLQPTSTDDDTSSQSSDKENLNTKQADKLAKKLEREKQKELEKKAKEEEKLAKKRQLEQDKLERKRKIEEERESKKRKLEEEREAKRRKLEEEKELKRKKLEEEKELKRKKLEEEKLLREQKRLEEKLAKEKEREEKKRKLEEEKRIKELERKRIEEEKKKAEELKERSQMKISSFFQVKPAQPKSQEISTTPIVIASSPSEIVCKYDSEFLPFFVQKNVTVMSRPRKDLSQTQKELNDIIANPSQEQFTSFLKSLPMTASTSATHQTTPDEIITALNSSTTTESQVYQLINQLPPIKYISFYENEKPPYIGTWCSTKHKSQQASIIANPLNSELTGFDYDYDSDLEWNKDDEDGEDLDDDVDDDEDDSMLIPDEEDDEFVENDGIRKKKFISLSIINKWNNDENKSFFQDFSVVVMTEGVQVPVEGPIDPFCNYWKGEEVVMAAADESNATLNEQVQAVALSTPVKNTMANPNILTPSKKTITDPIILKSLIQFLEKNNDFTIGTLVELSKKEFKQFTKALLKNTIQDIACYNKKTSIWEIKQEIKTRYE</sequence>
<dbReference type="PANTHER" id="PTHR15272:SF0">
    <property type="entry name" value="CHROMATIN ASSEMBLY FACTOR 1 SUBUNIT A"/>
    <property type="match status" value="1"/>
</dbReference>
<dbReference type="InParanoid" id="G3AGP7"/>
<evidence type="ECO:0000259" key="6">
    <source>
        <dbReference type="Pfam" id="PF12253"/>
    </source>
</evidence>
<proteinExistence type="predicted"/>
<dbReference type="eggNOG" id="KOG4363">
    <property type="taxonomic scope" value="Eukaryota"/>
</dbReference>
<comment type="subcellular location">
    <subcellularLocation>
        <location evidence="1">Nucleus</location>
    </subcellularLocation>
</comment>
<evidence type="ECO:0000259" key="7">
    <source>
        <dbReference type="Pfam" id="PF21796"/>
    </source>
</evidence>
<gene>
    <name evidence="8" type="ORF">SPAPADRAFT_130746</name>
</gene>
<dbReference type="Pfam" id="PF21796">
    <property type="entry name" value="Cac1_C"/>
    <property type="match status" value="1"/>
</dbReference>
<dbReference type="KEGG" id="spaa:SPAPADRAFT_130746"/>
<keyword evidence="3" id="KW-0234">DNA repair</keyword>
<dbReference type="InterPro" id="IPR022043">
    <property type="entry name" value="CAF1A_DD"/>
</dbReference>